<evidence type="ECO:0000313" key="3">
    <source>
        <dbReference type="Proteomes" id="UP001066276"/>
    </source>
</evidence>
<evidence type="ECO:0000256" key="1">
    <source>
        <dbReference type="SAM" id="MobiDB-lite"/>
    </source>
</evidence>
<dbReference type="EMBL" id="JANPWB010000007">
    <property type="protein sequence ID" value="KAJ1173518.1"/>
    <property type="molecule type" value="Genomic_DNA"/>
</dbReference>
<gene>
    <name evidence="2" type="ORF">NDU88_005350</name>
</gene>
<organism evidence="2 3">
    <name type="scientific">Pleurodeles waltl</name>
    <name type="common">Iberian ribbed newt</name>
    <dbReference type="NCBI Taxonomy" id="8319"/>
    <lineage>
        <taxon>Eukaryota</taxon>
        <taxon>Metazoa</taxon>
        <taxon>Chordata</taxon>
        <taxon>Craniata</taxon>
        <taxon>Vertebrata</taxon>
        <taxon>Euteleostomi</taxon>
        <taxon>Amphibia</taxon>
        <taxon>Batrachia</taxon>
        <taxon>Caudata</taxon>
        <taxon>Salamandroidea</taxon>
        <taxon>Salamandridae</taxon>
        <taxon>Pleurodelinae</taxon>
        <taxon>Pleurodeles</taxon>
    </lineage>
</organism>
<feature type="region of interest" description="Disordered" evidence="1">
    <location>
        <begin position="1"/>
        <end position="26"/>
    </location>
</feature>
<reference evidence="2" key="1">
    <citation type="journal article" date="2022" name="bioRxiv">
        <title>Sequencing and chromosome-scale assembly of the giantPleurodeles waltlgenome.</title>
        <authorList>
            <person name="Brown T."/>
            <person name="Elewa A."/>
            <person name="Iarovenko S."/>
            <person name="Subramanian E."/>
            <person name="Araus A.J."/>
            <person name="Petzold A."/>
            <person name="Susuki M."/>
            <person name="Suzuki K.-i.T."/>
            <person name="Hayashi T."/>
            <person name="Toyoda A."/>
            <person name="Oliveira C."/>
            <person name="Osipova E."/>
            <person name="Leigh N.D."/>
            <person name="Simon A."/>
            <person name="Yun M.H."/>
        </authorList>
    </citation>
    <scope>NUCLEOTIDE SEQUENCE</scope>
    <source>
        <strain evidence="2">20211129_DDA</strain>
        <tissue evidence="2">Liver</tissue>
    </source>
</reference>
<dbReference type="Proteomes" id="UP001066276">
    <property type="component" value="Chromosome 4_1"/>
</dbReference>
<feature type="compositionally biased region" description="Low complexity" evidence="1">
    <location>
        <begin position="1"/>
        <end position="18"/>
    </location>
</feature>
<name>A0AAV7TAR2_PLEWA</name>
<sequence>MSGASTGTTAGVAADGVSIAQDQPGGAMEVRTRLIVRGDGVPTLLRTCLTCIERCPAPLRPAAAPVLCGCSRWPAPAVPGFQVGRRAAHAWAAAVQWGGFLWDREPHLA</sequence>
<comment type="caution">
    <text evidence="2">The sequence shown here is derived from an EMBL/GenBank/DDBJ whole genome shotgun (WGS) entry which is preliminary data.</text>
</comment>
<evidence type="ECO:0000313" key="2">
    <source>
        <dbReference type="EMBL" id="KAJ1173518.1"/>
    </source>
</evidence>
<accession>A0AAV7TAR2</accession>
<protein>
    <submittedName>
        <fullName evidence="2">Uncharacterized protein</fullName>
    </submittedName>
</protein>
<proteinExistence type="predicted"/>
<keyword evidence="3" id="KW-1185">Reference proteome</keyword>
<dbReference type="AlphaFoldDB" id="A0AAV7TAR2"/>